<organism evidence="1">
    <name type="scientific">Lepeophtheirus salmonis</name>
    <name type="common">Salmon louse</name>
    <name type="synonym">Caligus salmonis</name>
    <dbReference type="NCBI Taxonomy" id="72036"/>
    <lineage>
        <taxon>Eukaryota</taxon>
        <taxon>Metazoa</taxon>
        <taxon>Ecdysozoa</taxon>
        <taxon>Arthropoda</taxon>
        <taxon>Crustacea</taxon>
        <taxon>Multicrustacea</taxon>
        <taxon>Hexanauplia</taxon>
        <taxon>Copepoda</taxon>
        <taxon>Siphonostomatoida</taxon>
        <taxon>Caligidae</taxon>
        <taxon>Lepeophtheirus</taxon>
    </lineage>
</organism>
<dbReference type="EMBL" id="HACA01000050">
    <property type="protein sequence ID" value="CDW17411.1"/>
    <property type="molecule type" value="Transcribed_RNA"/>
</dbReference>
<dbReference type="AlphaFoldDB" id="A0A0K2SVX6"/>
<name>A0A0K2SVX6_LEPSM</name>
<reference evidence="1" key="1">
    <citation type="submission" date="2014-05" db="EMBL/GenBank/DDBJ databases">
        <authorList>
            <person name="Chronopoulou M."/>
        </authorList>
    </citation>
    <scope>NUCLEOTIDE SEQUENCE</scope>
    <source>
        <tissue evidence="1">Whole organism</tissue>
    </source>
</reference>
<evidence type="ECO:0000313" key="1">
    <source>
        <dbReference type="EMBL" id="CDW17411.1"/>
    </source>
</evidence>
<proteinExistence type="predicted"/>
<sequence length="50" mass="5921">MLKPRVCTCVIWLIIIRDDMILGIFSSSSPWTLVQLITSQHFNYFYHTTM</sequence>
<protein>
    <submittedName>
        <fullName evidence="1">Uncharacterized protein</fullName>
    </submittedName>
</protein>
<accession>A0A0K2SVX6</accession>